<proteinExistence type="predicted"/>
<accession>A0ABQ9NXC9</accession>
<reference evidence="2" key="1">
    <citation type="submission" date="2022-10" db="EMBL/GenBank/DDBJ databases">
        <title>Culturing micro-colonial fungi from biological soil crusts in the Mojave desert and describing Neophaeococcomyces mojavensis, and introducing the new genera and species Taxawa tesnikishii.</title>
        <authorList>
            <person name="Kurbessoian T."/>
            <person name="Stajich J.E."/>
        </authorList>
    </citation>
    <scope>NUCLEOTIDE SEQUENCE</scope>
    <source>
        <strain evidence="2">TK_1</strain>
    </source>
</reference>
<protein>
    <recommendedName>
        <fullName evidence="4">HNH nuclease domain-containing protein</fullName>
    </recommendedName>
</protein>
<feature type="region of interest" description="Disordered" evidence="1">
    <location>
        <begin position="232"/>
        <end position="289"/>
    </location>
</feature>
<gene>
    <name evidence="2" type="ORF">H2201_002843</name>
</gene>
<sequence>MAPSTPHPSPVFVTTLQKQQQESALRRREQHAFNVAHGTPALPVAPLEIPKAPVTSAILNLDPVANEHWEQIDERLVEAAYLADPGYFILTRHGCIYHFWHRSETFLRDQRTLFVHPHMAFKIDCRDAQRQPTYAYIYTRWYFTYFMKLPRPDLVRFAREHGLIIGEQCDFLGKAGLRLCIWHAREHFEETKDRETTETLLDELDWDAAVPYCQPWSERPYTGKDIWSGFWRAPPPKHPQADQNAHNSAVQQISQEYPPPKPLAKSRSQHAIQQSSQPPVQSQLQPQPTPNEVISWISDYWDLKHPPFESDITAATSPTVLLHYALPPPPTTTAQSLQLHLDSLVAELDQRDNLQHLIQTHLQDEDLLDRVNADLDTRMSLAGFTPAQILSSGHEAVQKVRHLRNHASLQHARQLVTDSDTPGSRDLDFSVVGTLQRNGAMLSSDLVFCCVSSSITWPEFQRYLTAASVSWQAELNGCPAGYGSEDGDWKYLVQPPPDPMMLQQFQSLGSEADFMVLKRIVAAGGGVQVWHHSTAVQSGMLKAEWEFLLHRVIEPQSEPVDEDGEAWFWPWFDVDDVLRVPDEVFNAQCLRGWC</sequence>
<keyword evidence="3" id="KW-1185">Reference proteome</keyword>
<feature type="compositionally biased region" description="Polar residues" evidence="1">
    <location>
        <begin position="241"/>
        <end position="255"/>
    </location>
</feature>
<dbReference type="EMBL" id="JAPDRL010000015">
    <property type="protein sequence ID" value="KAJ9667010.1"/>
    <property type="molecule type" value="Genomic_DNA"/>
</dbReference>
<evidence type="ECO:0000313" key="2">
    <source>
        <dbReference type="EMBL" id="KAJ9667010.1"/>
    </source>
</evidence>
<feature type="compositionally biased region" description="Low complexity" evidence="1">
    <location>
        <begin position="273"/>
        <end position="286"/>
    </location>
</feature>
<comment type="caution">
    <text evidence="2">The sequence shown here is derived from an EMBL/GenBank/DDBJ whole genome shotgun (WGS) entry which is preliminary data.</text>
</comment>
<evidence type="ECO:0008006" key="4">
    <source>
        <dbReference type="Google" id="ProtNLM"/>
    </source>
</evidence>
<evidence type="ECO:0000256" key="1">
    <source>
        <dbReference type="SAM" id="MobiDB-lite"/>
    </source>
</evidence>
<name>A0ABQ9NXC9_9PEZI</name>
<organism evidence="2 3">
    <name type="scientific">Coniosporium apollinis</name>
    <dbReference type="NCBI Taxonomy" id="61459"/>
    <lineage>
        <taxon>Eukaryota</taxon>
        <taxon>Fungi</taxon>
        <taxon>Dikarya</taxon>
        <taxon>Ascomycota</taxon>
        <taxon>Pezizomycotina</taxon>
        <taxon>Dothideomycetes</taxon>
        <taxon>Dothideomycetes incertae sedis</taxon>
        <taxon>Coniosporium</taxon>
    </lineage>
</organism>
<dbReference type="Proteomes" id="UP001172684">
    <property type="component" value="Unassembled WGS sequence"/>
</dbReference>
<evidence type="ECO:0000313" key="3">
    <source>
        <dbReference type="Proteomes" id="UP001172684"/>
    </source>
</evidence>